<dbReference type="AlphaFoldDB" id="A0A1H1NZM6"/>
<reference evidence="2 3" key="1">
    <citation type="submission" date="2016-10" db="EMBL/GenBank/DDBJ databases">
        <authorList>
            <person name="de Groot N.N."/>
        </authorList>
    </citation>
    <scope>NUCLEOTIDE SEQUENCE [LARGE SCALE GENOMIC DNA]</scope>
    <source>
        <strain evidence="2 3">DSM 22024</strain>
    </source>
</reference>
<name>A0A1H1NZM6_9ACTN</name>
<evidence type="ECO:0000313" key="2">
    <source>
        <dbReference type="EMBL" id="SDS04446.1"/>
    </source>
</evidence>
<dbReference type="SUPFAM" id="SSF56601">
    <property type="entry name" value="beta-lactamase/transpeptidase-like"/>
    <property type="match status" value="1"/>
</dbReference>
<organism evidence="2 3">
    <name type="scientific">Actinopolymorpha singaporensis</name>
    <dbReference type="NCBI Taxonomy" id="117157"/>
    <lineage>
        <taxon>Bacteria</taxon>
        <taxon>Bacillati</taxon>
        <taxon>Actinomycetota</taxon>
        <taxon>Actinomycetes</taxon>
        <taxon>Propionibacteriales</taxon>
        <taxon>Actinopolymorphaceae</taxon>
        <taxon>Actinopolymorpha</taxon>
    </lineage>
</organism>
<evidence type="ECO:0000259" key="1">
    <source>
        <dbReference type="Pfam" id="PF00144"/>
    </source>
</evidence>
<dbReference type="EMBL" id="LT629732">
    <property type="protein sequence ID" value="SDS04446.1"/>
    <property type="molecule type" value="Genomic_DNA"/>
</dbReference>
<dbReference type="STRING" id="117157.SAMN04489717_1434"/>
<gene>
    <name evidence="2" type="ORF">SAMN04489717_1434</name>
</gene>
<evidence type="ECO:0000313" key="3">
    <source>
        <dbReference type="Proteomes" id="UP000198983"/>
    </source>
</evidence>
<dbReference type="InterPro" id="IPR012338">
    <property type="entry name" value="Beta-lactam/transpept-like"/>
</dbReference>
<dbReference type="PANTHER" id="PTHR46825">
    <property type="entry name" value="D-ALANYL-D-ALANINE-CARBOXYPEPTIDASE/ENDOPEPTIDASE AMPH"/>
    <property type="match status" value="1"/>
</dbReference>
<accession>A0A1H1NZM6</accession>
<dbReference type="InterPro" id="IPR001466">
    <property type="entry name" value="Beta-lactam-related"/>
</dbReference>
<dbReference type="Gene3D" id="3.40.710.10">
    <property type="entry name" value="DD-peptidase/beta-lactamase superfamily"/>
    <property type="match status" value="1"/>
</dbReference>
<keyword evidence="3" id="KW-1185">Reference proteome</keyword>
<sequence length="456" mass="49002">MPGRRFVEWQQRLDEMVRRHGVPGASLAVLADGDVSTAASGILNAGTGVTVTPDSVFQIGSITKIFTTTLVMRLVDEHRLDLDQKVSELLPELRLADPDALGRITVRHLLTHTSGIPGDHFVDTGRGDDAVTKYVETCADLGLVHPVGALMSYCNTGFVLAGRIVERLTGQAWREALRTRMLHPAGLRETVALPEEALRFRVAYGHDVDGDQPPKLVARWQLPASTAPAGSTLCATARDVVGMARVHLDGGLGVDGREVLTDASVAAMRTRSVQLHRGANAAGWGLGWALYDWNGRRAFGHDGGTIGQSSFLRVVPDAGVAIALLTNGGRAEDLYQELFQGLLAEFCDLALPPLPTPPDVPVTVDLTAYAGTYATIGRRVELTVEDRGLVARVSVTDALAEVVDQPVEEYVLVPVEKDLFLTRAADARSWTPVAFSTSEDGSRYAHLGLRALPKVS</sequence>
<dbReference type="OrthoDB" id="3325701at2"/>
<feature type="domain" description="Beta-lactamase-related" evidence="1">
    <location>
        <begin position="10"/>
        <end position="331"/>
    </location>
</feature>
<dbReference type="Pfam" id="PF00144">
    <property type="entry name" value="Beta-lactamase"/>
    <property type="match status" value="1"/>
</dbReference>
<proteinExistence type="predicted"/>
<dbReference type="Proteomes" id="UP000198983">
    <property type="component" value="Chromosome I"/>
</dbReference>
<dbReference type="PANTHER" id="PTHR46825:SF15">
    <property type="entry name" value="BETA-LACTAMASE-RELATED DOMAIN-CONTAINING PROTEIN"/>
    <property type="match status" value="1"/>
</dbReference>
<protein>
    <submittedName>
        <fullName evidence="2">CubicO group peptidase, beta-lactamase class C family</fullName>
    </submittedName>
</protein>
<dbReference type="RefSeq" id="WP_092651737.1">
    <property type="nucleotide sequence ID" value="NZ_LT629732.1"/>
</dbReference>
<dbReference type="InterPro" id="IPR050491">
    <property type="entry name" value="AmpC-like"/>
</dbReference>